<reference evidence="1 2" key="1">
    <citation type="submission" date="2020-05" db="EMBL/GenBank/DDBJ databases">
        <title>Draft genome sequence of Desulfovibrio sp. strain HN2T.</title>
        <authorList>
            <person name="Ueno A."/>
            <person name="Tamazawa S."/>
            <person name="Tamamura S."/>
            <person name="Murakami T."/>
            <person name="Kiyama T."/>
            <person name="Inomata H."/>
            <person name="Amano Y."/>
            <person name="Miyakawa K."/>
            <person name="Tamaki H."/>
            <person name="Naganuma T."/>
            <person name="Kaneko K."/>
        </authorList>
    </citation>
    <scope>NUCLEOTIDE SEQUENCE [LARGE SCALE GENOMIC DNA]</scope>
    <source>
        <strain evidence="1 2">HN2</strain>
    </source>
</reference>
<dbReference type="EMBL" id="BLVO01000013">
    <property type="protein sequence ID" value="GFM34206.1"/>
    <property type="molecule type" value="Genomic_DNA"/>
</dbReference>
<accession>A0A7J0BKH7</accession>
<sequence>MTFVSKIMDFFGGGIVSTITDTVKEYFPPSMSEAEKAELAARIREAEHKREVELMELAVEADKEVTRRAAELEGTAADLKALPFVGSFIIFIRGCQRPLWGVFTMYLDWQVFSGGWQVQLSAEQGGWTPHGLAFWSVNLLVLGFLFGERTVKNLLPLVTQFMATRSTAREAKG</sequence>
<protein>
    <recommendedName>
        <fullName evidence="3">Coil containing protein</fullName>
    </recommendedName>
</protein>
<proteinExistence type="predicted"/>
<gene>
    <name evidence="1" type="ORF">DSM101010T_25710</name>
</gene>
<name>A0A7J0BKH7_9BACT</name>
<evidence type="ECO:0000313" key="1">
    <source>
        <dbReference type="EMBL" id="GFM34206.1"/>
    </source>
</evidence>
<evidence type="ECO:0008006" key="3">
    <source>
        <dbReference type="Google" id="ProtNLM"/>
    </source>
</evidence>
<dbReference type="AlphaFoldDB" id="A0A7J0BKH7"/>
<evidence type="ECO:0000313" key="2">
    <source>
        <dbReference type="Proteomes" id="UP000503840"/>
    </source>
</evidence>
<dbReference type="RefSeq" id="WP_174405819.1">
    <property type="nucleotide sequence ID" value="NZ_BLVO01000013.1"/>
</dbReference>
<organism evidence="1 2">
    <name type="scientific">Desulfovibrio subterraneus</name>
    <dbReference type="NCBI Taxonomy" id="2718620"/>
    <lineage>
        <taxon>Bacteria</taxon>
        <taxon>Pseudomonadati</taxon>
        <taxon>Thermodesulfobacteriota</taxon>
        <taxon>Desulfovibrionia</taxon>
        <taxon>Desulfovibrionales</taxon>
        <taxon>Desulfovibrionaceae</taxon>
        <taxon>Desulfovibrio</taxon>
    </lineage>
</organism>
<dbReference type="Proteomes" id="UP000503840">
    <property type="component" value="Unassembled WGS sequence"/>
</dbReference>
<comment type="caution">
    <text evidence="1">The sequence shown here is derived from an EMBL/GenBank/DDBJ whole genome shotgun (WGS) entry which is preliminary data.</text>
</comment>
<keyword evidence="2" id="KW-1185">Reference proteome</keyword>